<reference evidence="1 2" key="1">
    <citation type="submission" date="2020-08" db="EMBL/GenBank/DDBJ databases">
        <title>Sequencing the genomes of 1000 actinobacteria strains.</title>
        <authorList>
            <person name="Klenk H.-P."/>
        </authorList>
    </citation>
    <scope>NUCLEOTIDE SEQUENCE [LARGE SCALE GENOMIC DNA]</scope>
    <source>
        <strain evidence="1 2">DSM 46887</strain>
    </source>
</reference>
<proteinExistence type="predicted"/>
<accession>A0A7W9IG87</accession>
<evidence type="ECO:0000313" key="1">
    <source>
        <dbReference type="EMBL" id="MBB5819519.1"/>
    </source>
</evidence>
<evidence type="ECO:0000313" key="2">
    <source>
        <dbReference type="Proteomes" id="UP000540685"/>
    </source>
</evidence>
<organism evidence="1 2">
    <name type="scientific">Streptosporangium becharense</name>
    <dbReference type="NCBI Taxonomy" id="1816182"/>
    <lineage>
        <taxon>Bacteria</taxon>
        <taxon>Bacillati</taxon>
        <taxon>Actinomycetota</taxon>
        <taxon>Actinomycetes</taxon>
        <taxon>Streptosporangiales</taxon>
        <taxon>Streptosporangiaceae</taxon>
        <taxon>Streptosporangium</taxon>
    </lineage>
</organism>
<name>A0A7W9IG87_9ACTN</name>
<dbReference type="EMBL" id="JACHMP010000001">
    <property type="protein sequence ID" value="MBB5819519.1"/>
    <property type="molecule type" value="Genomic_DNA"/>
</dbReference>
<keyword evidence="2" id="KW-1185">Reference proteome</keyword>
<protein>
    <submittedName>
        <fullName evidence="1">Uncharacterized protein</fullName>
    </submittedName>
</protein>
<dbReference type="AlphaFoldDB" id="A0A7W9IG87"/>
<comment type="caution">
    <text evidence="1">The sequence shown here is derived from an EMBL/GenBank/DDBJ whole genome shotgun (WGS) entry which is preliminary data.</text>
</comment>
<gene>
    <name evidence="1" type="ORF">F4562_002581</name>
</gene>
<dbReference type="RefSeq" id="WP_184538382.1">
    <property type="nucleotide sequence ID" value="NZ_JACHMP010000001.1"/>
</dbReference>
<dbReference type="Proteomes" id="UP000540685">
    <property type="component" value="Unassembled WGS sequence"/>
</dbReference>
<sequence length="127" mass="14225">MDNHRAVPLAVNEATVENDDKALVIVQRLLRERGVRSQRHHTISLGLFPGSEVTWPDRPMRSRLDRYPPELTVIDSGGRQDATVTMGLHSGCYLVSLREDPDPHTVPRKHPEKVVELILAARSECGS</sequence>